<evidence type="ECO:0000256" key="2">
    <source>
        <dbReference type="ARBA" id="ARBA00029447"/>
    </source>
</evidence>
<dbReference type="Pfam" id="PF00015">
    <property type="entry name" value="MCPsignal"/>
    <property type="match status" value="1"/>
</dbReference>
<dbReference type="Gene3D" id="3.30.450.20">
    <property type="entry name" value="PAS domain"/>
    <property type="match status" value="2"/>
</dbReference>
<dbReference type="Pfam" id="PF08447">
    <property type="entry name" value="PAS_3"/>
    <property type="match status" value="1"/>
</dbReference>
<evidence type="ECO:0000313" key="8">
    <source>
        <dbReference type="Proteomes" id="UP001055156"/>
    </source>
</evidence>
<dbReference type="CDD" id="cd00130">
    <property type="entry name" value="PAS"/>
    <property type="match status" value="1"/>
</dbReference>
<dbReference type="InterPro" id="IPR013655">
    <property type="entry name" value="PAS_fold_3"/>
</dbReference>
<name>A0ABQ4T4A8_METOR</name>
<dbReference type="PROSITE" id="PS50113">
    <property type="entry name" value="PAC"/>
    <property type="match status" value="1"/>
</dbReference>
<feature type="domain" description="Methyl-accepting transducer" evidence="4">
    <location>
        <begin position="255"/>
        <end position="484"/>
    </location>
</feature>
<proteinExistence type="inferred from homology"/>
<feature type="domain" description="PAC" evidence="6">
    <location>
        <begin position="205"/>
        <end position="257"/>
    </location>
</feature>
<dbReference type="InterPro" id="IPR004089">
    <property type="entry name" value="MCPsignal_dom"/>
</dbReference>
<dbReference type="SUPFAM" id="SSF58104">
    <property type="entry name" value="Methyl-accepting chemotaxis protein (MCP) signaling domain"/>
    <property type="match status" value="1"/>
</dbReference>
<dbReference type="PRINTS" id="PR00260">
    <property type="entry name" value="CHEMTRNSDUCR"/>
</dbReference>
<dbReference type="InterPro" id="IPR000700">
    <property type="entry name" value="PAS-assoc_C"/>
</dbReference>
<dbReference type="PROSITE" id="PS50111">
    <property type="entry name" value="CHEMOTAXIS_TRANSDUC_2"/>
    <property type="match status" value="1"/>
</dbReference>
<feature type="domain" description="PAS" evidence="5">
    <location>
        <begin position="152"/>
        <end position="176"/>
    </location>
</feature>
<organism evidence="7 8">
    <name type="scientific">Methylobacterium organophilum</name>
    <dbReference type="NCBI Taxonomy" id="410"/>
    <lineage>
        <taxon>Bacteria</taxon>
        <taxon>Pseudomonadati</taxon>
        <taxon>Pseudomonadota</taxon>
        <taxon>Alphaproteobacteria</taxon>
        <taxon>Hyphomicrobiales</taxon>
        <taxon>Methylobacteriaceae</taxon>
        <taxon>Methylobacterium</taxon>
    </lineage>
</organism>
<evidence type="ECO:0000259" key="4">
    <source>
        <dbReference type="PROSITE" id="PS50111"/>
    </source>
</evidence>
<dbReference type="PANTHER" id="PTHR32089">
    <property type="entry name" value="METHYL-ACCEPTING CHEMOTAXIS PROTEIN MCPB"/>
    <property type="match status" value="1"/>
</dbReference>
<protein>
    <submittedName>
        <fullName evidence="7">Chromosome partition protein Smc</fullName>
    </submittedName>
</protein>
<evidence type="ECO:0000313" key="7">
    <source>
        <dbReference type="EMBL" id="GJE25805.1"/>
    </source>
</evidence>
<accession>A0ABQ4T4A8</accession>
<dbReference type="InterPro" id="IPR000014">
    <property type="entry name" value="PAS"/>
</dbReference>
<keyword evidence="8" id="KW-1185">Reference proteome</keyword>
<comment type="caution">
    <text evidence="7">The sequence shown here is derived from an EMBL/GenBank/DDBJ whole genome shotgun (WGS) entry which is preliminary data.</text>
</comment>
<reference evidence="7" key="1">
    <citation type="journal article" date="2021" name="Front. Microbiol.">
        <title>Comprehensive Comparative Genomics and Phenotyping of Methylobacterium Species.</title>
        <authorList>
            <person name="Alessa O."/>
            <person name="Ogura Y."/>
            <person name="Fujitani Y."/>
            <person name="Takami H."/>
            <person name="Hayashi T."/>
            <person name="Sahin N."/>
            <person name="Tani A."/>
        </authorList>
    </citation>
    <scope>NUCLEOTIDE SEQUENCE</scope>
    <source>
        <strain evidence="7">NBRC 15689</strain>
    </source>
</reference>
<gene>
    <name evidence="7" type="primary">smc_2</name>
    <name evidence="7" type="ORF">LKMONMHP_0645</name>
</gene>
<dbReference type="Proteomes" id="UP001055156">
    <property type="component" value="Unassembled WGS sequence"/>
</dbReference>
<dbReference type="SUPFAM" id="SSF55785">
    <property type="entry name" value="PYP-like sensor domain (PAS domain)"/>
    <property type="match status" value="1"/>
</dbReference>
<dbReference type="PROSITE" id="PS50112">
    <property type="entry name" value="PAS"/>
    <property type="match status" value="1"/>
</dbReference>
<dbReference type="EMBL" id="BPQV01000002">
    <property type="protein sequence ID" value="GJE25805.1"/>
    <property type="molecule type" value="Genomic_DNA"/>
</dbReference>
<dbReference type="InterPro" id="IPR004090">
    <property type="entry name" value="Chemotax_Me-accpt_rcpt"/>
</dbReference>
<dbReference type="RefSeq" id="WP_238309775.1">
    <property type="nucleotide sequence ID" value="NZ_BPQV01000002.1"/>
</dbReference>
<dbReference type="InterPro" id="IPR035965">
    <property type="entry name" value="PAS-like_dom_sf"/>
</dbReference>
<evidence type="ECO:0000256" key="3">
    <source>
        <dbReference type="PROSITE-ProRule" id="PRU00284"/>
    </source>
</evidence>
<dbReference type="NCBIfam" id="TIGR00229">
    <property type="entry name" value="sensory_box"/>
    <property type="match status" value="1"/>
</dbReference>
<comment type="similarity">
    <text evidence="2">Belongs to the methyl-accepting chemotaxis (MCP) protein family.</text>
</comment>
<evidence type="ECO:0000259" key="5">
    <source>
        <dbReference type="PROSITE" id="PS50112"/>
    </source>
</evidence>
<sequence>MFRIISSNREGIQGTITLDALRTNVMVADAGLNITYINPSLKSFMKEAEQDLKAELPRFSLETLIGSNIDIFHKDPGHQRRLLSALVKPHSATIRVGPRVFDLLVTPLMDGMKSIGFVVEWSDARERLLNLDYNAQIAAIGRSQAVIEFAPDGHILTANNIFTDLMGYKIEEISGKHHSFFVEHEQISSNDYSKFWDNLRSGQFQAGKFKMITKIGNAVWLDGSYNPIFDRYGKVSKVVKFASDATSQVKLFADLKTLIDKNFSDVDAAVSVSLSGVQQTRQAAAQASDSVQTVAAAAEQLASSINEISASMTKARQISDDAHSQVSVAGDLTRKLTETANAMTSVVDVINSIAGQINLLALNATIEAARAGPAGRGFAVVAAEVKNLAAQASRATDQIASQISNIQGVSGGVANNLSEVLHSVETMRMHVLGTASAVEEQSVVTRDMSVTMQDAADRVQVITRSSQEISQSVDRVSQAVEATKSAAIVLSR</sequence>
<evidence type="ECO:0000259" key="6">
    <source>
        <dbReference type="PROSITE" id="PS50113"/>
    </source>
</evidence>
<evidence type="ECO:0000256" key="1">
    <source>
        <dbReference type="ARBA" id="ARBA00023224"/>
    </source>
</evidence>
<keyword evidence="1 3" id="KW-0807">Transducer</keyword>
<dbReference type="PANTHER" id="PTHR32089:SF112">
    <property type="entry name" value="LYSOZYME-LIKE PROTEIN-RELATED"/>
    <property type="match status" value="1"/>
</dbReference>
<reference evidence="7" key="2">
    <citation type="submission" date="2021-08" db="EMBL/GenBank/DDBJ databases">
        <authorList>
            <person name="Tani A."/>
            <person name="Ola A."/>
            <person name="Ogura Y."/>
            <person name="Katsura K."/>
            <person name="Hayashi T."/>
        </authorList>
    </citation>
    <scope>NUCLEOTIDE SEQUENCE</scope>
    <source>
        <strain evidence="7">NBRC 15689</strain>
    </source>
</reference>
<dbReference type="Gene3D" id="1.10.287.950">
    <property type="entry name" value="Methyl-accepting chemotaxis protein"/>
    <property type="match status" value="1"/>
</dbReference>
<dbReference type="SMART" id="SM00283">
    <property type="entry name" value="MA"/>
    <property type="match status" value="1"/>
</dbReference>